<reference evidence="3 4" key="1">
    <citation type="submission" date="2024-01" db="EMBL/GenBank/DDBJ databases">
        <authorList>
            <person name="Allen C."/>
            <person name="Tagirdzhanova G."/>
        </authorList>
    </citation>
    <scope>NUCLEOTIDE SEQUENCE [LARGE SCALE GENOMIC DNA]</scope>
</reference>
<keyword evidence="4" id="KW-1185">Reference proteome</keyword>
<gene>
    <name evidence="3" type="ORF">SCUCBS95973_008245</name>
</gene>
<dbReference type="EMBL" id="CAWUHB010000064">
    <property type="protein sequence ID" value="CAK7232394.1"/>
    <property type="molecule type" value="Genomic_DNA"/>
</dbReference>
<dbReference type="SUPFAM" id="SSF52266">
    <property type="entry name" value="SGNH hydrolase"/>
    <property type="match status" value="1"/>
</dbReference>
<dbReference type="InterPro" id="IPR051532">
    <property type="entry name" value="Ester_Hydrolysis_Enzymes"/>
</dbReference>
<proteinExistence type="predicted"/>
<feature type="compositionally biased region" description="Basic and acidic residues" evidence="1">
    <location>
        <begin position="241"/>
        <end position="254"/>
    </location>
</feature>
<dbReference type="PANTHER" id="PTHR30383:SF19">
    <property type="entry name" value="FIBRONECTIN TYPE-III DOMAIN-CONTAINING PROTEIN"/>
    <property type="match status" value="1"/>
</dbReference>
<dbReference type="Gene3D" id="3.40.50.1110">
    <property type="entry name" value="SGNH hydrolase"/>
    <property type="match status" value="1"/>
</dbReference>
<comment type="caution">
    <text evidence="3">The sequence shown here is derived from an EMBL/GenBank/DDBJ whole genome shotgun (WGS) entry which is preliminary data.</text>
</comment>
<evidence type="ECO:0000259" key="2">
    <source>
        <dbReference type="Pfam" id="PF13472"/>
    </source>
</evidence>
<dbReference type="PANTHER" id="PTHR30383">
    <property type="entry name" value="THIOESTERASE 1/PROTEASE 1/LYSOPHOSPHOLIPASE L1"/>
    <property type="match status" value="1"/>
</dbReference>
<evidence type="ECO:0000313" key="3">
    <source>
        <dbReference type="EMBL" id="CAK7232394.1"/>
    </source>
</evidence>
<organism evidence="3 4">
    <name type="scientific">Sporothrix curviconia</name>
    <dbReference type="NCBI Taxonomy" id="1260050"/>
    <lineage>
        <taxon>Eukaryota</taxon>
        <taxon>Fungi</taxon>
        <taxon>Dikarya</taxon>
        <taxon>Ascomycota</taxon>
        <taxon>Pezizomycotina</taxon>
        <taxon>Sordariomycetes</taxon>
        <taxon>Sordariomycetidae</taxon>
        <taxon>Ophiostomatales</taxon>
        <taxon>Ophiostomataceae</taxon>
        <taxon>Sporothrix</taxon>
    </lineage>
</organism>
<accession>A0ABP0CMH2</accession>
<evidence type="ECO:0000313" key="4">
    <source>
        <dbReference type="Proteomes" id="UP001642405"/>
    </source>
</evidence>
<name>A0ABP0CMH2_9PEZI</name>
<dbReference type="InterPro" id="IPR036514">
    <property type="entry name" value="SGNH_hydro_sf"/>
</dbReference>
<feature type="domain" description="SGNH hydrolase-type esterase" evidence="2">
    <location>
        <begin position="10"/>
        <end position="201"/>
    </location>
</feature>
<dbReference type="CDD" id="cd00229">
    <property type="entry name" value="SGNH_hydrolase"/>
    <property type="match status" value="1"/>
</dbReference>
<dbReference type="Proteomes" id="UP001642405">
    <property type="component" value="Unassembled WGS sequence"/>
</dbReference>
<dbReference type="Pfam" id="PF13472">
    <property type="entry name" value="Lipase_GDSL_2"/>
    <property type="match status" value="1"/>
</dbReference>
<sequence>MAQQPLRILCFGDSLTAGYTASGLSYHPYHKALGTKLREAFPGLQVEISQDGLDGGMTQHYSWRLRNAYRERGPPQEVPFDWVIILGGTNDLSNHSPPETIFEHLERTWSFAKLRKSKVLALTVPGVALPSKATSSENSRDRPLSTLADRRNSLNSLILGYKAADYHAFDLASVFSYDTMTAAERTRYYDDIVHFTFDGYNRMGELVAESLINILKNEDNTAAGPQPTTLSAVRPRKRKIFQGDDKDFDEEKSGPDNLQHGYIVVRRKDLD</sequence>
<evidence type="ECO:0000256" key="1">
    <source>
        <dbReference type="SAM" id="MobiDB-lite"/>
    </source>
</evidence>
<feature type="region of interest" description="Disordered" evidence="1">
    <location>
        <begin position="219"/>
        <end position="260"/>
    </location>
</feature>
<protein>
    <recommendedName>
        <fullName evidence="2">SGNH hydrolase-type esterase domain-containing protein</fullName>
    </recommendedName>
</protein>
<dbReference type="InterPro" id="IPR013830">
    <property type="entry name" value="SGNH_hydro"/>
</dbReference>